<keyword evidence="3" id="KW-1185">Reference proteome</keyword>
<evidence type="ECO:0000313" key="3">
    <source>
        <dbReference type="Proteomes" id="UP000199691"/>
    </source>
</evidence>
<sequence length="95" mass="10427">MLGRAVSSRTPSDAQPRPERCRDPASAATNPRTDPGPHSGWPHWAVGTHRAWHSEIGLRRSRTSAEWMLGFVTPPAVSRSFTAGLRNVRGRGTSR</sequence>
<feature type="region of interest" description="Disordered" evidence="1">
    <location>
        <begin position="1"/>
        <end position="44"/>
    </location>
</feature>
<reference evidence="3" key="1">
    <citation type="submission" date="2016-10" db="EMBL/GenBank/DDBJ databases">
        <authorList>
            <person name="Varghese N."/>
            <person name="Submissions S."/>
        </authorList>
    </citation>
    <scope>NUCLEOTIDE SEQUENCE [LARGE SCALE GENOMIC DNA]</scope>
    <source>
        <strain evidence="3">CGMCC 4.6609</strain>
    </source>
</reference>
<gene>
    <name evidence="2" type="ORF">SAMN05421507_102548</name>
</gene>
<dbReference type="Proteomes" id="UP000199691">
    <property type="component" value="Unassembled WGS sequence"/>
</dbReference>
<organism evidence="2 3">
    <name type="scientific">Lentzea jiangxiensis</name>
    <dbReference type="NCBI Taxonomy" id="641025"/>
    <lineage>
        <taxon>Bacteria</taxon>
        <taxon>Bacillati</taxon>
        <taxon>Actinomycetota</taxon>
        <taxon>Actinomycetes</taxon>
        <taxon>Pseudonocardiales</taxon>
        <taxon>Pseudonocardiaceae</taxon>
        <taxon>Lentzea</taxon>
    </lineage>
</organism>
<dbReference type="EMBL" id="FNIX01000002">
    <property type="protein sequence ID" value="SDO44414.1"/>
    <property type="molecule type" value="Genomic_DNA"/>
</dbReference>
<dbReference type="AlphaFoldDB" id="A0A1H0JLC3"/>
<proteinExistence type="predicted"/>
<dbReference type="STRING" id="641025.SAMN05421507_102548"/>
<evidence type="ECO:0000313" key="2">
    <source>
        <dbReference type="EMBL" id="SDO44414.1"/>
    </source>
</evidence>
<evidence type="ECO:0000256" key="1">
    <source>
        <dbReference type="SAM" id="MobiDB-lite"/>
    </source>
</evidence>
<protein>
    <submittedName>
        <fullName evidence="2">Uncharacterized protein</fullName>
    </submittedName>
</protein>
<name>A0A1H0JLC3_9PSEU</name>
<accession>A0A1H0JLC3</accession>